<name>A0AAN5BTX5_ASPOZ</name>
<protein>
    <submittedName>
        <fullName evidence="2">Unnamed protein product</fullName>
    </submittedName>
</protein>
<evidence type="ECO:0000313" key="3">
    <source>
        <dbReference type="Proteomes" id="UP001165205"/>
    </source>
</evidence>
<comment type="caution">
    <text evidence="2">The sequence shown here is derived from an EMBL/GenBank/DDBJ whole genome shotgun (WGS) entry which is preliminary data.</text>
</comment>
<gene>
    <name evidence="2" type="ORF">Aory04_000825100</name>
</gene>
<dbReference type="EMBL" id="BSYA01000103">
    <property type="protein sequence ID" value="GMG32541.1"/>
    <property type="molecule type" value="Genomic_DNA"/>
</dbReference>
<organism evidence="2 3">
    <name type="scientific">Aspergillus oryzae</name>
    <name type="common">Yellow koji mold</name>
    <dbReference type="NCBI Taxonomy" id="5062"/>
    <lineage>
        <taxon>Eukaryota</taxon>
        <taxon>Fungi</taxon>
        <taxon>Dikarya</taxon>
        <taxon>Ascomycota</taxon>
        <taxon>Pezizomycotina</taxon>
        <taxon>Eurotiomycetes</taxon>
        <taxon>Eurotiomycetidae</taxon>
        <taxon>Eurotiales</taxon>
        <taxon>Aspergillaceae</taxon>
        <taxon>Aspergillus</taxon>
        <taxon>Aspergillus subgen. Circumdati</taxon>
    </lineage>
</organism>
<evidence type="ECO:0000313" key="2">
    <source>
        <dbReference type="EMBL" id="GMG32541.1"/>
    </source>
</evidence>
<dbReference type="Proteomes" id="UP001165205">
    <property type="component" value="Unassembled WGS sequence"/>
</dbReference>
<proteinExistence type="predicted"/>
<dbReference type="AlphaFoldDB" id="A0AAN5BTX5"/>
<feature type="compositionally biased region" description="Polar residues" evidence="1">
    <location>
        <begin position="28"/>
        <end position="42"/>
    </location>
</feature>
<reference evidence="2" key="1">
    <citation type="submission" date="2023-04" db="EMBL/GenBank/DDBJ databases">
        <title>Aspergillus oryzae NBRC 4228.</title>
        <authorList>
            <person name="Ichikawa N."/>
            <person name="Sato H."/>
            <person name="Tonouchi N."/>
        </authorList>
    </citation>
    <scope>NUCLEOTIDE SEQUENCE</scope>
    <source>
        <strain evidence="2">NBRC 4228</strain>
    </source>
</reference>
<accession>A0AAN5BTX5</accession>
<sequence length="89" mass="9703">MFRASEEELSEGAKTSAASGQAIKIDNETLSRQSSKHFQTNNNTFPVKIHVAADHRHTCAPADAGVRGDIAAAADIFHDCFDFQSNQLR</sequence>
<evidence type="ECO:0000256" key="1">
    <source>
        <dbReference type="SAM" id="MobiDB-lite"/>
    </source>
</evidence>
<feature type="region of interest" description="Disordered" evidence="1">
    <location>
        <begin position="1"/>
        <end position="42"/>
    </location>
</feature>